<dbReference type="PANTHER" id="PTHR10948">
    <property type="entry name" value="TRANSPOSASE"/>
    <property type="match status" value="1"/>
</dbReference>
<keyword evidence="5" id="KW-1185">Reference proteome</keyword>
<sequence length="174" mass="19869">MSYHHLTMSERECILRMHHNQKDITQIAQTLGRSKSTISRELHRNTGRTGYSAHEAQNSYTIPRQACKPHLKVMRPERQKHIISGLEQYWSPEQIIGHHGMSLCTTTIYRALKNGWLPTVLREKLRQQGKSHKAEGEERRGTIPDCISKGKRSTEAAARSRVGDWEGDTVAGKC</sequence>
<gene>
    <name evidence="4" type="ORF">SMC1_09690</name>
</gene>
<evidence type="ECO:0000256" key="1">
    <source>
        <dbReference type="ARBA" id="ARBA00023172"/>
    </source>
</evidence>
<protein>
    <submittedName>
        <fullName evidence="4">IS30 family transposase</fullName>
    </submittedName>
</protein>
<dbReference type="AlphaFoldDB" id="A0A398DWF7"/>
<dbReference type="RefSeq" id="WP_119086567.1">
    <property type="nucleotide sequence ID" value="NZ_QXIY01000047.1"/>
</dbReference>
<evidence type="ECO:0000313" key="4">
    <source>
        <dbReference type="EMBL" id="RIE15624.1"/>
    </source>
</evidence>
<organism evidence="4 5">
    <name type="scientific">Candidatus Cryosericum septentrionale</name>
    <dbReference type="NCBI Taxonomy" id="2290913"/>
    <lineage>
        <taxon>Bacteria</taxon>
        <taxon>Pseudomonadati</taxon>
        <taxon>Caldisericota/Cryosericota group</taxon>
        <taxon>Candidatus Cryosericota</taxon>
        <taxon>Candidatus Cryosericia</taxon>
        <taxon>Candidatus Cryosericales</taxon>
        <taxon>Candidatus Cryosericaceae</taxon>
        <taxon>Candidatus Cryosericum</taxon>
    </lineage>
</organism>
<name>A0A398DWF7_9BACT</name>
<dbReference type="NCBIfam" id="NF033563">
    <property type="entry name" value="transpos_IS30"/>
    <property type="match status" value="1"/>
</dbReference>
<dbReference type="Pfam" id="PF13936">
    <property type="entry name" value="HTH_38"/>
    <property type="match status" value="1"/>
</dbReference>
<dbReference type="Proteomes" id="UP000266113">
    <property type="component" value="Unassembled WGS sequence"/>
</dbReference>
<dbReference type="PANTHER" id="PTHR10948:SF23">
    <property type="entry name" value="TRANSPOSASE INSI FOR INSERTION SEQUENCE ELEMENT IS30A-RELATED"/>
    <property type="match status" value="1"/>
</dbReference>
<evidence type="ECO:0000259" key="3">
    <source>
        <dbReference type="Pfam" id="PF13936"/>
    </source>
</evidence>
<dbReference type="GO" id="GO:0032196">
    <property type="term" value="P:transposition"/>
    <property type="evidence" value="ECO:0007669"/>
    <property type="project" value="TreeGrafter"/>
</dbReference>
<dbReference type="InterPro" id="IPR025246">
    <property type="entry name" value="IS30-like_HTH"/>
</dbReference>
<dbReference type="InterPro" id="IPR051917">
    <property type="entry name" value="Transposase-Integrase"/>
</dbReference>
<dbReference type="GO" id="GO:0005829">
    <property type="term" value="C:cytosol"/>
    <property type="evidence" value="ECO:0007669"/>
    <property type="project" value="TreeGrafter"/>
</dbReference>
<dbReference type="OrthoDB" id="9776104at2"/>
<dbReference type="InterPro" id="IPR009057">
    <property type="entry name" value="Homeodomain-like_sf"/>
</dbReference>
<feature type="domain" description="Transposase IS30-like HTH" evidence="3">
    <location>
        <begin position="2"/>
        <end position="45"/>
    </location>
</feature>
<dbReference type="GO" id="GO:0004803">
    <property type="term" value="F:transposase activity"/>
    <property type="evidence" value="ECO:0007669"/>
    <property type="project" value="TreeGrafter"/>
</dbReference>
<proteinExistence type="predicted"/>
<reference evidence="4 5" key="1">
    <citation type="submission" date="2018-09" db="EMBL/GenBank/DDBJ databases">
        <title>Discovery and Ecogenomic Context for Candidatus Cryosericales, a Global Caldiserica Order Active in Thawing Permafrost.</title>
        <authorList>
            <person name="Martinez M.A."/>
            <person name="Woodcroft B.J."/>
            <person name="Ignacio Espinoza J.C."/>
            <person name="Zayed A."/>
            <person name="Singleton C.M."/>
            <person name="Boyd J."/>
            <person name="Li Y.-F."/>
            <person name="Purvine S."/>
            <person name="Maughan H."/>
            <person name="Hodgkins S.B."/>
            <person name="Anderson D."/>
            <person name="Sederholm M."/>
            <person name="Temperton B."/>
            <person name="Saleska S.R."/>
            <person name="Tyson G.W."/>
            <person name="Rich V.I."/>
        </authorList>
    </citation>
    <scope>NUCLEOTIDE SEQUENCE [LARGE SCALE GENOMIC DNA]</scope>
    <source>
        <strain evidence="4 5">SMC1</strain>
    </source>
</reference>
<comment type="caution">
    <text evidence="4">The sequence shown here is derived from an EMBL/GenBank/DDBJ whole genome shotgun (WGS) entry which is preliminary data.</text>
</comment>
<keyword evidence="1" id="KW-0233">DNA recombination</keyword>
<evidence type="ECO:0000256" key="2">
    <source>
        <dbReference type="SAM" id="MobiDB-lite"/>
    </source>
</evidence>
<dbReference type="SUPFAM" id="SSF46689">
    <property type="entry name" value="Homeodomain-like"/>
    <property type="match status" value="1"/>
</dbReference>
<feature type="compositionally biased region" description="Basic and acidic residues" evidence="2">
    <location>
        <begin position="127"/>
        <end position="142"/>
    </location>
</feature>
<dbReference type="InterPro" id="IPR053392">
    <property type="entry name" value="Transposase_IS30-like"/>
</dbReference>
<dbReference type="Gene3D" id="1.10.10.60">
    <property type="entry name" value="Homeodomain-like"/>
    <property type="match status" value="1"/>
</dbReference>
<dbReference type="GO" id="GO:0006310">
    <property type="term" value="P:DNA recombination"/>
    <property type="evidence" value="ECO:0007669"/>
    <property type="project" value="UniProtKB-KW"/>
</dbReference>
<dbReference type="EMBL" id="QXIY01000047">
    <property type="protein sequence ID" value="RIE15624.1"/>
    <property type="molecule type" value="Genomic_DNA"/>
</dbReference>
<evidence type="ECO:0000313" key="5">
    <source>
        <dbReference type="Proteomes" id="UP000266113"/>
    </source>
</evidence>
<accession>A0A398DWF7</accession>
<feature type="region of interest" description="Disordered" evidence="2">
    <location>
        <begin position="127"/>
        <end position="174"/>
    </location>
</feature>